<evidence type="ECO:0000313" key="2">
    <source>
        <dbReference type="EMBL" id="VFJ89573.1"/>
    </source>
</evidence>
<sequence length="107" mass="11890">MHQIDTAFSTPAPEKCDNDLGCPTPPIAESKTEVEAPKNACILMMIKAYLAYSEFPARFYSGFHSATDPQLNSARLCYTTRMSFQPKGKILRVRTPSGSKDLSFHSK</sequence>
<name>A0A450UBG3_9GAMM</name>
<proteinExistence type="predicted"/>
<organism evidence="2">
    <name type="scientific">Candidatus Kentrum sp. LFY</name>
    <dbReference type="NCBI Taxonomy" id="2126342"/>
    <lineage>
        <taxon>Bacteria</taxon>
        <taxon>Pseudomonadati</taxon>
        <taxon>Pseudomonadota</taxon>
        <taxon>Gammaproteobacteria</taxon>
        <taxon>Candidatus Kentrum</taxon>
    </lineage>
</organism>
<feature type="region of interest" description="Disordered" evidence="1">
    <location>
        <begin position="1"/>
        <end position="22"/>
    </location>
</feature>
<evidence type="ECO:0000256" key="1">
    <source>
        <dbReference type="SAM" id="MobiDB-lite"/>
    </source>
</evidence>
<accession>A0A450UBG3</accession>
<gene>
    <name evidence="2" type="ORF">BECKLFY1418A_GA0070994_100821</name>
</gene>
<dbReference type="AlphaFoldDB" id="A0A450UBG3"/>
<dbReference type="EMBL" id="CAADFH010000008">
    <property type="protein sequence ID" value="VFJ89573.1"/>
    <property type="molecule type" value="Genomic_DNA"/>
</dbReference>
<protein>
    <submittedName>
        <fullName evidence="2">Uncharacterized protein</fullName>
    </submittedName>
</protein>
<reference evidence="2" key="1">
    <citation type="submission" date="2019-02" db="EMBL/GenBank/DDBJ databases">
        <authorList>
            <person name="Gruber-Vodicka R. H."/>
            <person name="Seah K. B. B."/>
        </authorList>
    </citation>
    <scope>NUCLEOTIDE SEQUENCE</scope>
    <source>
        <strain evidence="2">BECK_M6</strain>
    </source>
</reference>